<evidence type="ECO:0000313" key="1">
    <source>
        <dbReference type="EMBL" id="ASV74581.1"/>
    </source>
</evidence>
<evidence type="ECO:0000313" key="2">
    <source>
        <dbReference type="Proteomes" id="UP000215086"/>
    </source>
</evidence>
<gene>
    <name evidence="1" type="ORF">THTE_1979</name>
</gene>
<keyword evidence="2" id="KW-1185">Reference proteome</keyword>
<organism evidence="1 2">
    <name type="scientific">Thermogutta terrifontis</name>
    <dbReference type="NCBI Taxonomy" id="1331910"/>
    <lineage>
        <taxon>Bacteria</taxon>
        <taxon>Pseudomonadati</taxon>
        <taxon>Planctomycetota</taxon>
        <taxon>Planctomycetia</taxon>
        <taxon>Pirellulales</taxon>
        <taxon>Thermoguttaceae</taxon>
        <taxon>Thermogutta</taxon>
    </lineage>
</organism>
<name>A0A286RF42_9BACT</name>
<accession>A0A286RF42</accession>
<dbReference type="EMBL" id="CP018477">
    <property type="protein sequence ID" value="ASV74581.1"/>
    <property type="molecule type" value="Genomic_DNA"/>
</dbReference>
<proteinExistence type="predicted"/>
<protein>
    <submittedName>
        <fullName evidence="1">Uncharacterized protein</fullName>
    </submittedName>
</protein>
<sequence>MRLFLKNPKFPGEGDFQKIDLCDRAFCFYNSGDLRRGR</sequence>
<reference evidence="1 2" key="1">
    <citation type="journal article" name="Front. Microbiol.">
        <title>Sugar Metabolism of the First Thermophilic Planctomycete Thermogutta terrifontis: Comparative Genomic and Transcriptomic Approaches.</title>
        <authorList>
            <person name="Elcheninov A.G."/>
            <person name="Menzel P."/>
            <person name="Gudbergsdottir S.R."/>
            <person name="Slesarev A.I."/>
            <person name="Kadnikov V.V."/>
            <person name="Krogh A."/>
            <person name="Bonch-Osmolovskaya E.A."/>
            <person name="Peng X."/>
            <person name="Kublanov I.V."/>
        </authorList>
    </citation>
    <scope>NUCLEOTIDE SEQUENCE [LARGE SCALE GENOMIC DNA]</scope>
    <source>
        <strain evidence="1 2">R1</strain>
    </source>
</reference>
<dbReference type="KEGG" id="ttf:THTE_1979"/>
<dbReference type="Proteomes" id="UP000215086">
    <property type="component" value="Chromosome"/>
</dbReference>
<dbReference type="AlphaFoldDB" id="A0A286RF42"/>